<keyword evidence="3" id="KW-1003">Cell membrane</keyword>
<evidence type="ECO:0000256" key="3">
    <source>
        <dbReference type="ARBA" id="ARBA00022475"/>
    </source>
</evidence>
<comment type="pathway">
    <text evidence="2">Bacterial outer membrane biogenesis; LPS core biosynthesis.</text>
</comment>
<evidence type="ECO:0000256" key="1">
    <source>
        <dbReference type="ARBA" id="ARBA00004515"/>
    </source>
</evidence>
<dbReference type="AlphaFoldDB" id="A0A381R3N1"/>
<evidence type="ECO:0000256" key="4">
    <source>
        <dbReference type="ARBA" id="ARBA00022519"/>
    </source>
</evidence>
<reference evidence="13" key="1">
    <citation type="submission" date="2018-05" db="EMBL/GenBank/DDBJ databases">
        <authorList>
            <person name="Lanie J.A."/>
            <person name="Ng W.-L."/>
            <person name="Kazmierczak K.M."/>
            <person name="Andrzejewski T.M."/>
            <person name="Davidsen T.M."/>
            <person name="Wayne K.J."/>
            <person name="Tettelin H."/>
            <person name="Glass J.I."/>
            <person name="Rusch D."/>
            <person name="Podicherti R."/>
            <person name="Tsui H.-C.T."/>
            <person name="Winkler M.E."/>
        </authorList>
    </citation>
    <scope>NUCLEOTIDE SEQUENCE</scope>
</reference>
<dbReference type="PANTHER" id="PTHR30160:SF1">
    <property type="entry name" value="LIPOPOLYSACCHARIDE 1,2-N-ACETYLGLUCOSAMINETRANSFERASE-RELATED"/>
    <property type="match status" value="1"/>
</dbReference>
<gene>
    <name evidence="13" type="ORF">METZ01_LOCUS39166</name>
</gene>
<organism evidence="13">
    <name type="scientific">marine metagenome</name>
    <dbReference type="NCBI Taxonomy" id="408172"/>
    <lineage>
        <taxon>unclassified sequences</taxon>
        <taxon>metagenomes</taxon>
        <taxon>ecological metagenomes</taxon>
    </lineage>
</organism>
<keyword evidence="8" id="KW-0472">Membrane</keyword>
<accession>A0A381R3N1</accession>
<evidence type="ECO:0000256" key="10">
    <source>
        <dbReference type="ARBA" id="ARBA00044190"/>
    </source>
</evidence>
<dbReference type="GO" id="GO:0009244">
    <property type="term" value="P:lipopolysaccharide core region biosynthetic process"/>
    <property type="evidence" value="ECO:0007669"/>
    <property type="project" value="InterPro"/>
</dbReference>
<evidence type="ECO:0000256" key="9">
    <source>
        <dbReference type="ARBA" id="ARBA00044041"/>
    </source>
</evidence>
<dbReference type="Gene3D" id="3.40.50.2000">
    <property type="entry name" value="Glycogen Phosphorylase B"/>
    <property type="match status" value="2"/>
</dbReference>
<protein>
    <recommendedName>
        <fullName evidence="10">Lipopolysaccharide heptosyltransferase 1</fullName>
        <ecNumber evidence="9">2.4.99.23</ecNumber>
    </recommendedName>
    <alternativeName>
        <fullName evidence="11">ADP-heptose:lipopolysaccharide heptosyltransferase I</fullName>
    </alternativeName>
</protein>
<dbReference type="EMBL" id="UINC01001675">
    <property type="protein sequence ID" value="SUZ86312.1"/>
    <property type="molecule type" value="Genomic_DNA"/>
</dbReference>
<dbReference type="Pfam" id="PF01075">
    <property type="entry name" value="Glyco_transf_9"/>
    <property type="match status" value="1"/>
</dbReference>
<comment type="subcellular location">
    <subcellularLocation>
        <location evidence="1">Cell inner membrane</location>
        <topology evidence="1">Peripheral membrane protein</topology>
        <orientation evidence="1">Cytoplasmic side</orientation>
    </subcellularLocation>
</comment>
<dbReference type="InterPro" id="IPR051199">
    <property type="entry name" value="LPS_LOS_Heptosyltrfase"/>
</dbReference>
<name>A0A381R3N1_9ZZZZ</name>
<sequence length="342" mass="37200">MMSERILIVRLGSLGDIVHTLPVISALKRAMPHSQIDWIVDERNQAILELTQGLNRLIVLPTRAKSIIGTWKILRELRQQHYDAALDLQGLMKSAVVARVSGAKRIIGFSREHLRESAARLFYTEVCAPSNKPHVIDKNLSGAAALGADVTLKEFPISVPASAKPAELRSKLGLQPSTDYVLLNPGAAWPNKRWLPARFGELASWIKSHHNLGCGVLWGPGEQSLAEEVVAFSNGTAVIAPRTTIGDLVALIKDARLVVSGDTGPMHIAAAVETAIVGIYGPTDPLRNGPWAPGDLTISRFSDCGCHHRRRCGAAQWCLESIPVGDVIDAVEQRLQIVRDNE</sequence>
<evidence type="ECO:0000256" key="7">
    <source>
        <dbReference type="ARBA" id="ARBA00022985"/>
    </source>
</evidence>
<evidence type="ECO:0000256" key="5">
    <source>
        <dbReference type="ARBA" id="ARBA00022676"/>
    </source>
</evidence>
<dbReference type="NCBIfam" id="TIGR02193">
    <property type="entry name" value="heptsyl_trn_I"/>
    <property type="match status" value="1"/>
</dbReference>
<dbReference type="CDD" id="cd03789">
    <property type="entry name" value="GT9_LPS_heptosyltransferase"/>
    <property type="match status" value="1"/>
</dbReference>
<evidence type="ECO:0000256" key="11">
    <source>
        <dbReference type="ARBA" id="ARBA00044330"/>
    </source>
</evidence>
<dbReference type="PANTHER" id="PTHR30160">
    <property type="entry name" value="TETRAACYLDISACCHARIDE 4'-KINASE-RELATED"/>
    <property type="match status" value="1"/>
</dbReference>
<keyword evidence="6" id="KW-0808">Transferase</keyword>
<evidence type="ECO:0000256" key="12">
    <source>
        <dbReference type="ARBA" id="ARBA00049201"/>
    </source>
</evidence>
<keyword evidence="4" id="KW-0997">Cell inner membrane</keyword>
<evidence type="ECO:0000256" key="2">
    <source>
        <dbReference type="ARBA" id="ARBA00004713"/>
    </source>
</evidence>
<dbReference type="InterPro" id="IPR002201">
    <property type="entry name" value="Glyco_trans_9"/>
</dbReference>
<dbReference type="GO" id="GO:0005829">
    <property type="term" value="C:cytosol"/>
    <property type="evidence" value="ECO:0007669"/>
    <property type="project" value="TreeGrafter"/>
</dbReference>
<dbReference type="GO" id="GO:0008713">
    <property type="term" value="F:ADP-heptose-lipopolysaccharide heptosyltransferase activity"/>
    <property type="evidence" value="ECO:0007669"/>
    <property type="project" value="TreeGrafter"/>
</dbReference>
<dbReference type="GO" id="GO:0005886">
    <property type="term" value="C:plasma membrane"/>
    <property type="evidence" value="ECO:0007669"/>
    <property type="project" value="UniProtKB-SubCell"/>
</dbReference>
<proteinExistence type="predicted"/>
<dbReference type="EC" id="2.4.99.23" evidence="9"/>
<evidence type="ECO:0000256" key="8">
    <source>
        <dbReference type="ARBA" id="ARBA00023136"/>
    </source>
</evidence>
<comment type="catalytic activity">
    <reaction evidence="12">
        <text>an alpha-Kdo-(2-&gt;4)-alpha-Kdo-(2-&gt;6)-lipid A + ADP-L-glycero-beta-D-manno-heptose = an L-alpha-D-Hep-(1-&gt;5)-[alpha-Kdo-(2-&gt;4)]-alpha-Kdo-(2-&gt;6)-lipid A + ADP + H(+)</text>
        <dbReference type="Rhea" id="RHEA:74067"/>
        <dbReference type="ChEBI" id="CHEBI:15378"/>
        <dbReference type="ChEBI" id="CHEBI:61506"/>
        <dbReference type="ChEBI" id="CHEBI:176431"/>
        <dbReference type="ChEBI" id="CHEBI:193068"/>
        <dbReference type="ChEBI" id="CHEBI:456216"/>
        <dbReference type="EC" id="2.4.99.23"/>
    </reaction>
</comment>
<evidence type="ECO:0000313" key="13">
    <source>
        <dbReference type="EMBL" id="SUZ86312.1"/>
    </source>
</evidence>
<dbReference type="InterPro" id="IPR011908">
    <property type="entry name" value="LipoPS_heptosylTferase-I"/>
</dbReference>
<dbReference type="SUPFAM" id="SSF53756">
    <property type="entry name" value="UDP-Glycosyltransferase/glycogen phosphorylase"/>
    <property type="match status" value="1"/>
</dbReference>
<evidence type="ECO:0000256" key="6">
    <source>
        <dbReference type="ARBA" id="ARBA00022679"/>
    </source>
</evidence>
<keyword evidence="7" id="KW-0448">Lipopolysaccharide biosynthesis</keyword>
<keyword evidence="5" id="KW-0328">Glycosyltransferase</keyword>